<reference evidence="1" key="1">
    <citation type="journal article" date="2020" name="G3 (Bethesda)">
        <title>High-Quality Assemblies for Three Invasive Social Wasps from the &lt;i&gt;Vespula&lt;/i&gt; Genus.</title>
        <authorList>
            <person name="Harrop T.W.R."/>
            <person name="Guhlin J."/>
            <person name="McLaughlin G.M."/>
            <person name="Permina E."/>
            <person name="Stockwell P."/>
            <person name="Gilligan J."/>
            <person name="Le Lec M.F."/>
            <person name="Gruber M.A.M."/>
            <person name="Quinn O."/>
            <person name="Lovegrove M."/>
            <person name="Duncan E.J."/>
            <person name="Remnant E.J."/>
            <person name="Van Eeckhoven J."/>
            <person name="Graham B."/>
            <person name="Knapp R.A."/>
            <person name="Langford K.W."/>
            <person name="Kronenberg Z."/>
            <person name="Press M.O."/>
            <person name="Eacker S.M."/>
            <person name="Wilson-Rankin E.E."/>
            <person name="Purcell J."/>
            <person name="Lester P.J."/>
            <person name="Dearden P.K."/>
        </authorList>
    </citation>
    <scope>NUCLEOTIDE SEQUENCE</scope>
    <source>
        <strain evidence="1">Volc-1</strain>
    </source>
</reference>
<dbReference type="EMBL" id="JACSDY010000004">
    <property type="protein sequence ID" value="KAF7429217.1"/>
    <property type="molecule type" value="Genomic_DNA"/>
</dbReference>
<sequence length="67" mass="8114">MIRVVWPRALRSKGKDLRARSEFEFRFFLLVVGERWSLKVWLEAPAEYRVQAFSIDPWEKSIEMERA</sequence>
<organism evidence="1 2">
    <name type="scientific">Vespula pensylvanica</name>
    <name type="common">Western yellow jacket</name>
    <name type="synonym">Wasp</name>
    <dbReference type="NCBI Taxonomy" id="30213"/>
    <lineage>
        <taxon>Eukaryota</taxon>
        <taxon>Metazoa</taxon>
        <taxon>Ecdysozoa</taxon>
        <taxon>Arthropoda</taxon>
        <taxon>Hexapoda</taxon>
        <taxon>Insecta</taxon>
        <taxon>Pterygota</taxon>
        <taxon>Neoptera</taxon>
        <taxon>Endopterygota</taxon>
        <taxon>Hymenoptera</taxon>
        <taxon>Apocrita</taxon>
        <taxon>Aculeata</taxon>
        <taxon>Vespoidea</taxon>
        <taxon>Vespidae</taxon>
        <taxon>Vespinae</taxon>
        <taxon>Vespula</taxon>
    </lineage>
</organism>
<proteinExistence type="predicted"/>
<dbReference type="Proteomes" id="UP000600918">
    <property type="component" value="Unassembled WGS sequence"/>
</dbReference>
<keyword evidence="2" id="KW-1185">Reference proteome</keyword>
<dbReference type="AlphaFoldDB" id="A0A834P586"/>
<evidence type="ECO:0000313" key="2">
    <source>
        <dbReference type="Proteomes" id="UP000600918"/>
    </source>
</evidence>
<gene>
    <name evidence="1" type="ORF">H0235_005615</name>
</gene>
<accession>A0A834P586</accession>
<name>A0A834P586_VESPE</name>
<protein>
    <submittedName>
        <fullName evidence="1">Uncharacterized protein</fullName>
    </submittedName>
</protein>
<comment type="caution">
    <text evidence="1">The sequence shown here is derived from an EMBL/GenBank/DDBJ whole genome shotgun (WGS) entry which is preliminary data.</text>
</comment>
<evidence type="ECO:0000313" key="1">
    <source>
        <dbReference type="EMBL" id="KAF7429217.1"/>
    </source>
</evidence>